<dbReference type="EMBL" id="STGU01000005">
    <property type="protein sequence ID" value="THV36049.1"/>
    <property type="molecule type" value="Genomic_DNA"/>
</dbReference>
<dbReference type="RefSeq" id="WP_136540846.1">
    <property type="nucleotide sequence ID" value="NZ_STGU01000005.1"/>
</dbReference>
<dbReference type="Proteomes" id="UP000307378">
    <property type="component" value="Unassembled WGS sequence"/>
</dbReference>
<evidence type="ECO:0000313" key="2">
    <source>
        <dbReference type="Proteomes" id="UP000307378"/>
    </source>
</evidence>
<comment type="caution">
    <text evidence="1">The sequence shown here is derived from an EMBL/GenBank/DDBJ whole genome shotgun (WGS) entry which is preliminary data.</text>
</comment>
<proteinExistence type="predicted"/>
<name>A0A4S8Q5T8_9HYPH</name>
<dbReference type="AlphaFoldDB" id="A0A4S8Q5T8"/>
<evidence type="ECO:0000313" key="1">
    <source>
        <dbReference type="EMBL" id="THV36049.1"/>
    </source>
</evidence>
<gene>
    <name evidence="1" type="ORF">FAA86_12025</name>
</gene>
<accession>A0A4S8Q5T8</accession>
<reference evidence="1 2" key="1">
    <citation type="submission" date="2019-04" db="EMBL/GenBank/DDBJ databases">
        <title>genome sequence of strain W3.</title>
        <authorList>
            <person name="Gao J."/>
            <person name="Sun J."/>
        </authorList>
    </citation>
    <scope>NUCLEOTIDE SEQUENCE [LARGE SCALE GENOMIC DNA]</scope>
    <source>
        <strain evidence="1 2">W3</strain>
    </source>
</reference>
<sequence>MITSLHMVREGDLAVEVSVAMDDAAGSWGTSAGLDEIRKLDRARDALRRGDLPAAAREGRVYRLVLQDVDQAAGFGETEQDVWQP</sequence>
<protein>
    <submittedName>
        <fullName evidence="1">Uncharacterized protein</fullName>
    </submittedName>
</protein>
<organism evidence="1 2">
    <name type="scientific">Rhizobium rosettiformans W3</name>
    <dbReference type="NCBI Taxonomy" id="538378"/>
    <lineage>
        <taxon>Bacteria</taxon>
        <taxon>Pseudomonadati</taxon>
        <taxon>Pseudomonadota</taxon>
        <taxon>Alphaproteobacteria</taxon>
        <taxon>Hyphomicrobiales</taxon>
        <taxon>Rhizobiaceae</taxon>
        <taxon>Rhizobium/Agrobacterium group</taxon>
        <taxon>Rhizobium</taxon>
    </lineage>
</organism>